<dbReference type="Proteomes" id="UP000009235">
    <property type="component" value="Chromosome"/>
</dbReference>
<organism evidence="1 2">
    <name type="scientific">Hoyosella subflava (strain DSM 45089 / JCM 17490 / NBRC 109087 / DQS3-9A1)</name>
    <name type="common">Amycolicicoccus subflavus</name>
    <dbReference type="NCBI Taxonomy" id="443218"/>
    <lineage>
        <taxon>Bacteria</taxon>
        <taxon>Bacillati</taxon>
        <taxon>Actinomycetota</taxon>
        <taxon>Actinomycetes</taxon>
        <taxon>Mycobacteriales</taxon>
        <taxon>Hoyosellaceae</taxon>
        <taxon>Hoyosella</taxon>
    </lineage>
</organism>
<evidence type="ECO:0000313" key="1">
    <source>
        <dbReference type="EMBL" id="AEF42244.1"/>
    </source>
</evidence>
<dbReference type="KEGG" id="asd:AS9A_3806"/>
<evidence type="ECO:0000313" key="2">
    <source>
        <dbReference type="Proteomes" id="UP000009235"/>
    </source>
</evidence>
<proteinExistence type="predicted"/>
<keyword evidence="2" id="KW-1185">Reference proteome</keyword>
<dbReference type="HOGENOM" id="CLU_3195323_0_0_11"/>
<dbReference type="EMBL" id="CP002786">
    <property type="protein sequence ID" value="AEF42244.1"/>
    <property type="molecule type" value="Genomic_DNA"/>
</dbReference>
<gene>
    <name evidence="1" type="ordered locus">AS9A_3806</name>
</gene>
<accession>F6EFY1</accession>
<dbReference type="AlphaFoldDB" id="F6EFY1"/>
<reference evidence="1 2" key="1">
    <citation type="journal article" date="2011" name="J. Bacteriol.">
        <title>Complete genome sequence of Amycolicicoccus subflavus DQS3-9A1T, an actinomycete isolated from crude oil-polluted soil.</title>
        <authorList>
            <person name="Cai M."/>
            <person name="Chen W.M."/>
            <person name="Nie Y."/>
            <person name="Chi C.Q."/>
            <person name="Wang Y.N."/>
            <person name="Tang Y.Q."/>
            <person name="Li G.Y."/>
            <person name="Wu X.L."/>
        </authorList>
    </citation>
    <scope>NUCLEOTIDE SEQUENCE [LARGE SCALE GENOMIC DNA]</scope>
    <source>
        <strain evidence="2">DSM 45089 / DQS3-9A1</strain>
    </source>
</reference>
<name>F6EFY1_HOYSD</name>
<sequence length="45" mass="5109">MYDFKEIVKLCFDQTQVWPTPFSAPARRINGEFGSLPGFRNSVTG</sequence>
<protein>
    <submittedName>
        <fullName evidence="1">Uncharacterized protein</fullName>
    </submittedName>
</protein>